<keyword evidence="4" id="KW-1185">Reference proteome</keyword>
<dbReference type="PROSITE" id="PS50943">
    <property type="entry name" value="HTH_CROC1"/>
    <property type="match status" value="1"/>
</dbReference>
<evidence type="ECO:0000256" key="1">
    <source>
        <dbReference type="ARBA" id="ARBA00023125"/>
    </source>
</evidence>
<sequence>MDFPSRLKQLRRQKNLTQEQLGQQVGVTKVSISLYESGRRNPDLETITKIADVLEVSVDYLLGRTDAPDRTIAATAVGVGDPKICRWFEELLRAPQECREELKKIWDIIKKRR</sequence>
<dbReference type="InterPro" id="IPR010982">
    <property type="entry name" value="Lambda_DNA-bd_dom_sf"/>
</dbReference>
<gene>
    <name evidence="3" type="ORF">NWF35_06415</name>
</gene>
<comment type="caution">
    <text evidence="3">The sequence shown here is derived from an EMBL/GenBank/DDBJ whole genome shotgun (WGS) entry which is preliminary data.</text>
</comment>
<feature type="domain" description="HTH cro/C1-type" evidence="2">
    <location>
        <begin position="7"/>
        <end position="61"/>
    </location>
</feature>
<dbReference type="RefSeq" id="WP_301238254.1">
    <property type="nucleotide sequence ID" value="NZ_JANRHH010000029.1"/>
</dbReference>
<reference evidence="3" key="1">
    <citation type="submission" date="2022-08" db="EMBL/GenBank/DDBJ databases">
        <title>Polycladomyces zharkentsis sp. nov., a novel thermophilic CMC and starch-degrading bacterium isolated from a geothermal spring in Kazakhstan.</title>
        <authorList>
            <person name="Mashzhan A."/>
            <person name="Kistaubaeva A."/>
            <person name="Javier-Lopez R."/>
            <person name="Birkeland N.-K."/>
        </authorList>
    </citation>
    <scope>NUCLEOTIDE SEQUENCE</scope>
    <source>
        <strain evidence="3">KSR 13</strain>
    </source>
</reference>
<evidence type="ECO:0000313" key="4">
    <source>
        <dbReference type="Proteomes" id="UP001174196"/>
    </source>
</evidence>
<dbReference type="Proteomes" id="UP001174196">
    <property type="component" value="Unassembled WGS sequence"/>
</dbReference>
<evidence type="ECO:0000259" key="2">
    <source>
        <dbReference type="PROSITE" id="PS50943"/>
    </source>
</evidence>
<dbReference type="SMART" id="SM00530">
    <property type="entry name" value="HTH_XRE"/>
    <property type="match status" value="1"/>
</dbReference>
<protein>
    <submittedName>
        <fullName evidence="3">Helix-turn-helix domain-containing protein</fullName>
    </submittedName>
</protein>
<dbReference type="CDD" id="cd00093">
    <property type="entry name" value="HTH_XRE"/>
    <property type="match status" value="1"/>
</dbReference>
<dbReference type="SUPFAM" id="SSF47413">
    <property type="entry name" value="lambda repressor-like DNA-binding domains"/>
    <property type="match status" value="1"/>
</dbReference>
<evidence type="ECO:0000313" key="3">
    <source>
        <dbReference type="EMBL" id="MDN4593541.1"/>
    </source>
</evidence>
<dbReference type="Gene3D" id="1.10.260.40">
    <property type="entry name" value="lambda repressor-like DNA-binding domains"/>
    <property type="match status" value="1"/>
</dbReference>
<dbReference type="Pfam" id="PF01381">
    <property type="entry name" value="HTH_3"/>
    <property type="match status" value="1"/>
</dbReference>
<name>A0ABT8IL78_9BACL</name>
<dbReference type="EMBL" id="JANRHH010000029">
    <property type="protein sequence ID" value="MDN4593541.1"/>
    <property type="molecule type" value="Genomic_DNA"/>
</dbReference>
<dbReference type="PANTHER" id="PTHR46558:SF11">
    <property type="entry name" value="HTH-TYPE TRANSCRIPTIONAL REGULATOR XRE"/>
    <property type="match status" value="1"/>
</dbReference>
<dbReference type="PANTHER" id="PTHR46558">
    <property type="entry name" value="TRACRIPTIONAL REGULATORY PROTEIN-RELATED-RELATED"/>
    <property type="match status" value="1"/>
</dbReference>
<keyword evidence="1" id="KW-0238">DNA-binding</keyword>
<organism evidence="3 4">
    <name type="scientific">Polycladomyces subterraneus</name>
    <dbReference type="NCBI Taxonomy" id="1016997"/>
    <lineage>
        <taxon>Bacteria</taxon>
        <taxon>Bacillati</taxon>
        <taxon>Bacillota</taxon>
        <taxon>Bacilli</taxon>
        <taxon>Bacillales</taxon>
        <taxon>Thermoactinomycetaceae</taxon>
        <taxon>Polycladomyces</taxon>
    </lineage>
</organism>
<proteinExistence type="predicted"/>
<dbReference type="InterPro" id="IPR001387">
    <property type="entry name" value="Cro/C1-type_HTH"/>
</dbReference>
<accession>A0ABT8IL78</accession>